<keyword evidence="9" id="KW-1185">Reference proteome</keyword>
<evidence type="ECO:0000259" key="7">
    <source>
        <dbReference type="Pfam" id="PF08442"/>
    </source>
</evidence>
<evidence type="ECO:0000256" key="2">
    <source>
        <dbReference type="ARBA" id="ARBA00022598"/>
    </source>
</evidence>
<dbReference type="AlphaFoldDB" id="A0A926RYT8"/>
<dbReference type="GO" id="GO:0005524">
    <property type="term" value="F:ATP binding"/>
    <property type="evidence" value="ECO:0007669"/>
    <property type="project" value="InterPro"/>
</dbReference>
<keyword evidence="5" id="KW-0460">Magnesium</keyword>
<dbReference type="EMBL" id="JACXAI010000019">
    <property type="protein sequence ID" value="MBD1381512.1"/>
    <property type="molecule type" value="Genomic_DNA"/>
</dbReference>
<dbReference type="GO" id="GO:0004775">
    <property type="term" value="F:succinate-CoA ligase (ADP-forming) activity"/>
    <property type="evidence" value="ECO:0007669"/>
    <property type="project" value="TreeGrafter"/>
</dbReference>
<accession>A0A926RYT8</accession>
<evidence type="ECO:0000313" key="8">
    <source>
        <dbReference type="EMBL" id="MBD1381512.1"/>
    </source>
</evidence>
<dbReference type="GO" id="GO:0006099">
    <property type="term" value="P:tricarboxylic acid cycle"/>
    <property type="evidence" value="ECO:0007669"/>
    <property type="project" value="UniProtKB-KW"/>
</dbReference>
<dbReference type="InterPro" id="IPR013650">
    <property type="entry name" value="ATP-grasp_succ-CoA_synth-type"/>
</dbReference>
<name>A0A926RYT8_9BACI</name>
<sequence>MKLFECEGKKLFEKYDIAIANGWLWNEVSADAVYPLIAKSQVLTGGRGKAGAIVKVNDRSQLEQTVTTLLNKEVRGHKVSHVYLEEKIDYEKELYLAIIIDRNRKAPVLIASNKGGIDIENVPDQDLLTIPVNPLIGIQPFMMRKVAAFLKLESDKISAIISKIWNVFNGEKAELVEINPLFMKSNGELIAGDAKVILDSHEKRVSFPDFLPRASGGFEERCSKLGAVGVELDGDIVVITSGAGLGMATFDLVCSKNKTVRALVDLGGHVIHDIEAAEKLIEEVKKLNPKGIFFNFYFQVASCKVMATAIASKLGGGPFPVVVRMRGIEEAESATMLSQYSNIYSTQDLQTACEIITKELGGKTGVHHH</sequence>
<dbReference type="GO" id="GO:0042709">
    <property type="term" value="C:succinate-CoA ligase complex"/>
    <property type="evidence" value="ECO:0007669"/>
    <property type="project" value="TreeGrafter"/>
</dbReference>
<keyword evidence="2" id="KW-0436">Ligase</keyword>
<dbReference type="Gene3D" id="3.40.50.261">
    <property type="entry name" value="Succinyl-CoA synthetase domains"/>
    <property type="match status" value="1"/>
</dbReference>
<protein>
    <submittedName>
        <fullName evidence="8">Uncharacterized protein</fullName>
    </submittedName>
</protein>
<dbReference type="Pfam" id="PF08442">
    <property type="entry name" value="ATP-grasp_2"/>
    <property type="match status" value="1"/>
</dbReference>
<dbReference type="Gene3D" id="3.30.1490.20">
    <property type="entry name" value="ATP-grasp fold, A domain"/>
    <property type="match status" value="1"/>
</dbReference>
<feature type="domain" description="ATP-citrate synthase/succinyl-CoA ligase C-terminal" evidence="6">
    <location>
        <begin position="240"/>
        <end position="336"/>
    </location>
</feature>
<organism evidence="8 9">
    <name type="scientific">Metabacillus arenae</name>
    <dbReference type="NCBI Taxonomy" id="2771434"/>
    <lineage>
        <taxon>Bacteria</taxon>
        <taxon>Bacillati</taxon>
        <taxon>Bacillota</taxon>
        <taxon>Bacilli</taxon>
        <taxon>Bacillales</taxon>
        <taxon>Bacillaceae</taxon>
        <taxon>Metabacillus</taxon>
    </lineage>
</organism>
<proteinExistence type="predicted"/>
<evidence type="ECO:0000259" key="6">
    <source>
        <dbReference type="Pfam" id="PF00549"/>
    </source>
</evidence>
<dbReference type="GO" id="GO:0006104">
    <property type="term" value="P:succinyl-CoA metabolic process"/>
    <property type="evidence" value="ECO:0007669"/>
    <property type="project" value="TreeGrafter"/>
</dbReference>
<keyword evidence="3" id="KW-0479">Metal-binding</keyword>
<dbReference type="Gene3D" id="3.30.470.20">
    <property type="entry name" value="ATP-grasp fold, B domain"/>
    <property type="match status" value="1"/>
</dbReference>
<feature type="domain" description="ATP-grasp fold succinyl-CoA synthetase-type" evidence="7">
    <location>
        <begin position="2"/>
        <end position="182"/>
    </location>
</feature>
<evidence type="ECO:0000256" key="1">
    <source>
        <dbReference type="ARBA" id="ARBA00022532"/>
    </source>
</evidence>
<evidence type="ECO:0000256" key="3">
    <source>
        <dbReference type="ARBA" id="ARBA00022723"/>
    </source>
</evidence>
<comment type="caution">
    <text evidence="8">The sequence shown here is derived from an EMBL/GenBank/DDBJ whole genome shotgun (WGS) entry which is preliminary data.</text>
</comment>
<reference evidence="8" key="1">
    <citation type="submission" date="2020-09" db="EMBL/GenBank/DDBJ databases">
        <title>A novel bacterium of genus Bacillus, isolated from South China Sea.</title>
        <authorList>
            <person name="Huang H."/>
            <person name="Mo K."/>
            <person name="Hu Y."/>
        </authorList>
    </citation>
    <scope>NUCLEOTIDE SEQUENCE</scope>
    <source>
        <strain evidence="8">IB182487</strain>
    </source>
</reference>
<gene>
    <name evidence="8" type="ORF">IC621_14835</name>
</gene>
<dbReference type="RefSeq" id="WP_191159110.1">
    <property type="nucleotide sequence ID" value="NZ_JACXAI010000019.1"/>
</dbReference>
<evidence type="ECO:0000313" key="9">
    <source>
        <dbReference type="Proteomes" id="UP000626844"/>
    </source>
</evidence>
<dbReference type="InterPro" id="IPR013815">
    <property type="entry name" value="ATP_grasp_subdomain_1"/>
</dbReference>
<dbReference type="SUPFAM" id="SSF56059">
    <property type="entry name" value="Glutathione synthetase ATP-binding domain-like"/>
    <property type="match status" value="1"/>
</dbReference>
<keyword evidence="1" id="KW-0816">Tricarboxylic acid cycle</keyword>
<dbReference type="Pfam" id="PF00549">
    <property type="entry name" value="Ligase_CoA"/>
    <property type="match status" value="1"/>
</dbReference>
<keyword evidence="4" id="KW-0547">Nucleotide-binding</keyword>
<evidence type="ECO:0000256" key="5">
    <source>
        <dbReference type="ARBA" id="ARBA00022842"/>
    </source>
</evidence>
<dbReference type="GO" id="GO:0046872">
    <property type="term" value="F:metal ion binding"/>
    <property type="evidence" value="ECO:0007669"/>
    <property type="project" value="UniProtKB-KW"/>
</dbReference>
<dbReference type="PANTHER" id="PTHR11815">
    <property type="entry name" value="SUCCINYL-COA SYNTHETASE BETA CHAIN"/>
    <property type="match status" value="1"/>
</dbReference>
<dbReference type="InterPro" id="IPR005809">
    <property type="entry name" value="Succ_CoA_ligase-like_bsu"/>
</dbReference>
<dbReference type="SUPFAM" id="SSF52210">
    <property type="entry name" value="Succinyl-CoA synthetase domains"/>
    <property type="match status" value="1"/>
</dbReference>
<evidence type="ECO:0000256" key="4">
    <source>
        <dbReference type="ARBA" id="ARBA00022741"/>
    </source>
</evidence>
<dbReference type="InterPro" id="IPR005811">
    <property type="entry name" value="SUCC_ACL_C"/>
</dbReference>
<dbReference type="PIRSF" id="PIRSF001554">
    <property type="entry name" value="SucCS_beta"/>
    <property type="match status" value="1"/>
</dbReference>
<dbReference type="Proteomes" id="UP000626844">
    <property type="component" value="Unassembled WGS sequence"/>
</dbReference>
<dbReference type="InterPro" id="IPR016102">
    <property type="entry name" value="Succinyl-CoA_synth-like"/>
</dbReference>
<dbReference type="PANTHER" id="PTHR11815:SF10">
    <property type="entry name" value="SUCCINATE--COA LIGASE [GDP-FORMING] SUBUNIT BETA, MITOCHONDRIAL"/>
    <property type="match status" value="1"/>
</dbReference>